<comment type="caution">
    <text evidence="1">The sequence shown here is derived from an EMBL/GenBank/DDBJ whole genome shotgun (WGS) entry which is preliminary data.</text>
</comment>
<reference evidence="1" key="1">
    <citation type="journal article" date="2020" name="Nat. Commun.">
        <title>Large-scale genome sequencing of mycorrhizal fungi provides insights into the early evolution of symbiotic traits.</title>
        <authorList>
            <person name="Miyauchi S."/>
            <person name="Kiss E."/>
            <person name="Kuo A."/>
            <person name="Drula E."/>
            <person name="Kohler A."/>
            <person name="Sanchez-Garcia M."/>
            <person name="Morin E."/>
            <person name="Andreopoulos B."/>
            <person name="Barry K.W."/>
            <person name="Bonito G."/>
            <person name="Buee M."/>
            <person name="Carver A."/>
            <person name="Chen C."/>
            <person name="Cichocki N."/>
            <person name="Clum A."/>
            <person name="Culley D."/>
            <person name="Crous P.W."/>
            <person name="Fauchery L."/>
            <person name="Girlanda M."/>
            <person name="Hayes R.D."/>
            <person name="Keri Z."/>
            <person name="LaButti K."/>
            <person name="Lipzen A."/>
            <person name="Lombard V."/>
            <person name="Magnuson J."/>
            <person name="Maillard F."/>
            <person name="Murat C."/>
            <person name="Nolan M."/>
            <person name="Ohm R.A."/>
            <person name="Pangilinan J."/>
            <person name="Pereira M.F."/>
            <person name="Perotto S."/>
            <person name="Peter M."/>
            <person name="Pfister S."/>
            <person name="Riley R."/>
            <person name="Sitrit Y."/>
            <person name="Stielow J.B."/>
            <person name="Szollosi G."/>
            <person name="Zifcakova L."/>
            <person name="Stursova M."/>
            <person name="Spatafora J.W."/>
            <person name="Tedersoo L."/>
            <person name="Vaario L.M."/>
            <person name="Yamada A."/>
            <person name="Yan M."/>
            <person name="Wang P."/>
            <person name="Xu J."/>
            <person name="Bruns T."/>
            <person name="Baldrian P."/>
            <person name="Vilgalys R."/>
            <person name="Dunand C."/>
            <person name="Henrissat B."/>
            <person name="Grigoriev I.V."/>
            <person name="Hibbett D."/>
            <person name="Nagy L.G."/>
            <person name="Martin F.M."/>
        </authorList>
    </citation>
    <scope>NUCLEOTIDE SEQUENCE</scope>
    <source>
        <strain evidence="1">UP504</strain>
    </source>
</reference>
<evidence type="ECO:0000313" key="1">
    <source>
        <dbReference type="EMBL" id="KAF9502783.1"/>
    </source>
</evidence>
<proteinExistence type="predicted"/>
<sequence length="130" mass="15335">HEDPLWPYFPWASLEEYQLVEWLSMSGLSQDKIDKFLDLAWTHTHQNPLSFGTAKKMYELIEKLMPRGPGWKTATITLEDAPAEPQTLYYRDIIDCAEYLIGNPTFNEFMMYEPIRVFEADGKTHIYHEM</sequence>
<feature type="non-terminal residue" evidence="1">
    <location>
        <position position="1"/>
    </location>
</feature>
<dbReference type="EMBL" id="MU129622">
    <property type="protein sequence ID" value="KAF9502783.1"/>
    <property type="molecule type" value="Genomic_DNA"/>
</dbReference>
<name>A0A9P6ABF1_9AGAM</name>
<evidence type="ECO:0000313" key="2">
    <source>
        <dbReference type="Proteomes" id="UP000886523"/>
    </source>
</evidence>
<protein>
    <submittedName>
        <fullName evidence="1">Uncharacterized protein</fullName>
    </submittedName>
</protein>
<dbReference type="OrthoDB" id="2688393at2759"/>
<dbReference type="Proteomes" id="UP000886523">
    <property type="component" value="Unassembled WGS sequence"/>
</dbReference>
<dbReference type="InterPro" id="IPR041078">
    <property type="entry name" value="Plavaka"/>
</dbReference>
<keyword evidence="2" id="KW-1185">Reference proteome</keyword>
<dbReference type="Pfam" id="PF18759">
    <property type="entry name" value="Plavaka"/>
    <property type="match status" value="1"/>
</dbReference>
<feature type="non-terminal residue" evidence="1">
    <location>
        <position position="130"/>
    </location>
</feature>
<dbReference type="AlphaFoldDB" id="A0A9P6ABF1"/>
<accession>A0A9P6ABF1</accession>
<gene>
    <name evidence="1" type="ORF">BS47DRAFT_1258917</name>
</gene>
<organism evidence="1 2">
    <name type="scientific">Hydnum rufescens UP504</name>
    <dbReference type="NCBI Taxonomy" id="1448309"/>
    <lineage>
        <taxon>Eukaryota</taxon>
        <taxon>Fungi</taxon>
        <taxon>Dikarya</taxon>
        <taxon>Basidiomycota</taxon>
        <taxon>Agaricomycotina</taxon>
        <taxon>Agaricomycetes</taxon>
        <taxon>Cantharellales</taxon>
        <taxon>Hydnaceae</taxon>
        <taxon>Hydnum</taxon>
    </lineage>
</organism>